<evidence type="ECO:0000313" key="2">
    <source>
        <dbReference type="EMBL" id="CAI8612682.1"/>
    </source>
</evidence>
<keyword evidence="3" id="KW-1185">Reference proteome</keyword>
<reference evidence="2 3" key="1">
    <citation type="submission" date="2023-01" db="EMBL/GenBank/DDBJ databases">
        <authorList>
            <person name="Kreplak J."/>
        </authorList>
    </citation>
    <scope>NUCLEOTIDE SEQUENCE [LARGE SCALE GENOMIC DNA]</scope>
</reference>
<accession>A0AAV1AQT7</accession>
<dbReference type="Gene3D" id="3.10.280.10">
    <property type="entry name" value="Mitochondrial glycoprotein"/>
    <property type="match status" value="1"/>
</dbReference>
<dbReference type="InterPro" id="IPR003428">
    <property type="entry name" value="MAM33"/>
</dbReference>
<protein>
    <recommendedName>
        <fullName evidence="4">Mitochondrial glycoprotein</fullName>
    </recommendedName>
</protein>
<dbReference type="Proteomes" id="UP001157006">
    <property type="component" value="Chromosome 5"/>
</dbReference>
<evidence type="ECO:0008006" key="4">
    <source>
        <dbReference type="Google" id="ProtNLM"/>
    </source>
</evidence>
<dbReference type="Pfam" id="PF02330">
    <property type="entry name" value="MAM33"/>
    <property type="match status" value="1"/>
</dbReference>
<dbReference type="PANTHER" id="PTHR10826">
    <property type="entry name" value="COMPLEMENT COMPONENT 1"/>
    <property type="match status" value="1"/>
</dbReference>
<organism evidence="2 3">
    <name type="scientific">Vicia faba</name>
    <name type="common">Broad bean</name>
    <name type="synonym">Faba vulgaris</name>
    <dbReference type="NCBI Taxonomy" id="3906"/>
    <lineage>
        <taxon>Eukaryota</taxon>
        <taxon>Viridiplantae</taxon>
        <taxon>Streptophyta</taxon>
        <taxon>Embryophyta</taxon>
        <taxon>Tracheophyta</taxon>
        <taxon>Spermatophyta</taxon>
        <taxon>Magnoliopsida</taxon>
        <taxon>eudicotyledons</taxon>
        <taxon>Gunneridae</taxon>
        <taxon>Pentapetalae</taxon>
        <taxon>rosids</taxon>
        <taxon>fabids</taxon>
        <taxon>Fabales</taxon>
        <taxon>Fabaceae</taxon>
        <taxon>Papilionoideae</taxon>
        <taxon>50 kb inversion clade</taxon>
        <taxon>NPAAA clade</taxon>
        <taxon>Hologalegina</taxon>
        <taxon>IRL clade</taxon>
        <taxon>Fabeae</taxon>
        <taxon>Vicia</taxon>
    </lineage>
</organism>
<dbReference type="SUPFAM" id="SSF54529">
    <property type="entry name" value="Mitochondrial glycoprotein MAM33-like"/>
    <property type="match status" value="1"/>
</dbReference>
<dbReference type="AlphaFoldDB" id="A0AAV1AQT7"/>
<gene>
    <name evidence="2" type="ORF">VFH_V046360</name>
</gene>
<dbReference type="GO" id="GO:0005759">
    <property type="term" value="C:mitochondrial matrix"/>
    <property type="evidence" value="ECO:0007669"/>
    <property type="project" value="InterPro"/>
</dbReference>
<dbReference type="EMBL" id="OX451740">
    <property type="protein sequence ID" value="CAI8612682.1"/>
    <property type="molecule type" value="Genomic_DNA"/>
</dbReference>
<name>A0AAV1AQT7_VICFA</name>
<proteinExistence type="predicted"/>
<feature type="region of interest" description="Disordered" evidence="1">
    <location>
        <begin position="124"/>
        <end position="146"/>
    </location>
</feature>
<evidence type="ECO:0000256" key="1">
    <source>
        <dbReference type="SAM" id="MobiDB-lite"/>
    </source>
</evidence>
<sequence length="251" mass="28187">MAMYTLLRRASAAVIPLAGRRTAVSSSRTLHSALSVKLLPHQEMTPFVPSRSFANAVAKKSSADDNLVQILQSEINCALEDNQATEQVEIPIGFPFEIEDNPGERTIRLKRQYDDEIITVQVDIPNMTPEENEGDEDADDNEKNDTESSIPLVVTVFKGNGVSLEFGLTAFPDEVSIDSLSIKKPDDSEDELVYEGPEFTDLDENLQKAFLKYLEIRGITAGTTNFLQEYMFNKDNKEYLLWLKKVKSFVQ</sequence>
<dbReference type="FunFam" id="3.10.280.10:FF:000002">
    <property type="entry name" value="Mitochondrial glycoprotein family protein"/>
    <property type="match status" value="1"/>
</dbReference>
<evidence type="ECO:0000313" key="3">
    <source>
        <dbReference type="Proteomes" id="UP001157006"/>
    </source>
</evidence>
<dbReference type="InterPro" id="IPR036561">
    <property type="entry name" value="MAM33_sf"/>
</dbReference>
<dbReference type="PANTHER" id="PTHR10826:SF27">
    <property type="entry name" value="OS06G0326500 PROTEIN"/>
    <property type="match status" value="1"/>
</dbReference>
<feature type="compositionally biased region" description="Acidic residues" evidence="1">
    <location>
        <begin position="130"/>
        <end position="140"/>
    </location>
</feature>